<proteinExistence type="predicted"/>
<dbReference type="Proteomes" id="UP001165960">
    <property type="component" value="Unassembled WGS sequence"/>
</dbReference>
<evidence type="ECO:0000313" key="1">
    <source>
        <dbReference type="EMBL" id="KAJ9065584.1"/>
    </source>
</evidence>
<comment type="caution">
    <text evidence="1">The sequence shown here is derived from an EMBL/GenBank/DDBJ whole genome shotgun (WGS) entry which is preliminary data.</text>
</comment>
<organism evidence="1 2">
    <name type="scientific">Entomophthora muscae</name>
    <dbReference type="NCBI Taxonomy" id="34485"/>
    <lineage>
        <taxon>Eukaryota</taxon>
        <taxon>Fungi</taxon>
        <taxon>Fungi incertae sedis</taxon>
        <taxon>Zoopagomycota</taxon>
        <taxon>Entomophthoromycotina</taxon>
        <taxon>Entomophthoromycetes</taxon>
        <taxon>Entomophthorales</taxon>
        <taxon>Entomophthoraceae</taxon>
        <taxon>Entomophthora</taxon>
    </lineage>
</organism>
<gene>
    <name evidence="1" type="primary">PFY1_1</name>
    <name evidence="1" type="ORF">DSO57_1017852</name>
</gene>
<evidence type="ECO:0000313" key="2">
    <source>
        <dbReference type="Proteomes" id="UP001165960"/>
    </source>
</evidence>
<dbReference type="EMBL" id="QTSX02004336">
    <property type="protein sequence ID" value="KAJ9065584.1"/>
    <property type="molecule type" value="Genomic_DNA"/>
</dbReference>
<sequence length="129" mass="14166">MSWQAFVDTNLVGSGHLSQAAIFGHDKNVWAKSNERFQVKPAELDVILSAFEDAGEVYSKGFHVLEKRYVTIKCDSRSLYGKAADNDGGIVCVKTNQTLIVAVYPADIKSELASVPVETLADQLIEVNY</sequence>
<reference evidence="1" key="1">
    <citation type="submission" date="2022-04" db="EMBL/GenBank/DDBJ databases">
        <title>Genome of the entomopathogenic fungus Entomophthora muscae.</title>
        <authorList>
            <person name="Elya C."/>
            <person name="Lovett B.R."/>
            <person name="Lee E."/>
            <person name="Macias A.M."/>
            <person name="Hajek A.E."/>
            <person name="De Bivort B.L."/>
            <person name="Kasson M.T."/>
            <person name="De Fine Licht H.H."/>
            <person name="Stajich J.E."/>
        </authorList>
    </citation>
    <scope>NUCLEOTIDE SEQUENCE</scope>
    <source>
        <strain evidence="1">Berkeley</strain>
    </source>
</reference>
<protein>
    <submittedName>
        <fullName evidence="1">Profilin, required for normal timing of actin polymerization in response to thermal stress</fullName>
    </submittedName>
</protein>
<accession>A0ACC2ST71</accession>
<keyword evidence="2" id="KW-1185">Reference proteome</keyword>
<name>A0ACC2ST71_9FUNG</name>